<dbReference type="CDD" id="cd01448">
    <property type="entry name" value="TST_Repeat_1"/>
    <property type="match status" value="1"/>
</dbReference>
<dbReference type="InterPro" id="IPR036873">
    <property type="entry name" value="Rhodanese-like_dom_sf"/>
</dbReference>
<keyword evidence="8" id="KW-1185">Reference proteome</keyword>
<dbReference type="GO" id="GO:0004792">
    <property type="term" value="F:thiosulfate-cyanide sulfurtransferase activity"/>
    <property type="evidence" value="ECO:0007669"/>
    <property type="project" value="InterPro"/>
</dbReference>
<evidence type="ECO:0000256" key="5">
    <source>
        <dbReference type="RuleBase" id="RU000507"/>
    </source>
</evidence>
<dbReference type="EMBL" id="RHFK02000010">
    <property type="protein sequence ID" value="TWW69551.1"/>
    <property type="molecule type" value="Genomic_DNA"/>
</dbReference>
<dbReference type="Gene3D" id="3.40.250.10">
    <property type="entry name" value="Rhodanese-like domain"/>
    <property type="match status" value="2"/>
</dbReference>
<dbReference type="Pfam" id="PF00581">
    <property type="entry name" value="Rhodanese"/>
    <property type="match status" value="2"/>
</dbReference>
<keyword evidence="4" id="KW-0496">Mitochondrion</keyword>
<accession>A0A5C6NSI9</accession>
<dbReference type="InterPro" id="IPR045078">
    <property type="entry name" value="TST/MPST-like"/>
</dbReference>
<dbReference type="FunFam" id="3.40.250.10:FF:000008">
    <property type="entry name" value="Sulfurtransferase"/>
    <property type="match status" value="1"/>
</dbReference>
<dbReference type="Proteomes" id="UP000324091">
    <property type="component" value="Chromosome 18"/>
</dbReference>
<evidence type="ECO:0000259" key="6">
    <source>
        <dbReference type="PROSITE" id="PS50206"/>
    </source>
</evidence>
<comment type="subcellular location">
    <subcellularLocation>
        <location evidence="1">Mitochondrion</location>
    </subcellularLocation>
</comment>
<dbReference type="AlphaFoldDB" id="A0A5C6NSI9"/>
<dbReference type="PROSITE" id="PS50206">
    <property type="entry name" value="RHODANESE_3"/>
    <property type="match status" value="2"/>
</dbReference>
<dbReference type="SUPFAM" id="SSF52821">
    <property type="entry name" value="Rhodanese/Cell cycle control phosphatase"/>
    <property type="match status" value="2"/>
</dbReference>
<reference evidence="7 8" key="1">
    <citation type="submission" date="2019-04" db="EMBL/GenBank/DDBJ databases">
        <title>Chromosome genome assembly for Takifugu flavidus.</title>
        <authorList>
            <person name="Xiao S."/>
        </authorList>
    </citation>
    <scope>NUCLEOTIDE SEQUENCE [LARGE SCALE GENOMIC DNA]</scope>
    <source>
        <strain evidence="7">HTHZ2018</strain>
        <tissue evidence="7">Muscle</tissue>
    </source>
</reference>
<evidence type="ECO:0000256" key="3">
    <source>
        <dbReference type="ARBA" id="ARBA00022737"/>
    </source>
</evidence>
<feature type="domain" description="Rhodanese" evidence="6">
    <location>
        <begin position="203"/>
        <end position="290"/>
    </location>
</feature>
<evidence type="ECO:0000256" key="4">
    <source>
        <dbReference type="ARBA" id="ARBA00023128"/>
    </source>
</evidence>
<evidence type="ECO:0000313" key="7">
    <source>
        <dbReference type="EMBL" id="TWW69551.1"/>
    </source>
</evidence>
<dbReference type="PANTHER" id="PTHR11364:SF27">
    <property type="entry name" value="SULFURTRANSFERASE"/>
    <property type="match status" value="1"/>
</dbReference>
<organism evidence="7 8">
    <name type="scientific">Takifugu flavidus</name>
    <name type="common">sansaifugu</name>
    <dbReference type="NCBI Taxonomy" id="433684"/>
    <lineage>
        <taxon>Eukaryota</taxon>
        <taxon>Metazoa</taxon>
        <taxon>Chordata</taxon>
        <taxon>Craniata</taxon>
        <taxon>Vertebrata</taxon>
        <taxon>Euteleostomi</taxon>
        <taxon>Actinopterygii</taxon>
        <taxon>Neopterygii</taxon>
        <taxon>Teleostei</taxon>
        <taxon>Neoteleostei</taxon>
        <taxon>Acanthomorphata</taxon>
        <taxon>Eupercaria</taxon>
        <taxon>Tetraodontiformes</taxon>
        <taxon>Tetradontoidea</taxon>
        <taxon>Tetraodontidae</taxon>
        <taxon>Takifugu</taxon>
    </lineage>
</organism>
<dbReference type="FunFam" id="3.40.250.10:FF:000001">
    <property type="entry name" value="Sulfurtransferase"/>
    <property type="match status" value="1"/>
</dbReference>
<dbReference type="CDD" id="cd01449">
    <property type="entry name" value="TST_Repeat_2"/>
    <property type="match status" value="1"/>
</dbReference>
<feature type="domain" description="Rhodanese" evidence="6">
    <location>
        <begin position="23"/>
        <end position="142"/>
    </location>
</feature>
<proteinExistence type="predicted"/>
<evidence type="ECO:0000256" key="2">
    <source>
        <dbReference type="ARBA" id="ARBA00022679"/>
    </source>
</evidence>
<dbReference type="PANTHER" id="PTHR11364">
    <property type="entry name" value="THIOSULFATE SULFERTANSFERASE"/>
    <property type="match status" value="1"/>
</dbReference>
<evidence type="ECO:0000256" key="1">
    <source>
        <dbReference type="ARBA" id="ARBA00004173"/>
    </source>
</evidence>
<dbReference type="GO" id="GO:0005739">
    <property type="term" value="C:mitochondrion"/>
    <property type="evidence" value="ECO:0007669"/>
    <property type="project" value="UniProtKB-SubCell"/>
</dbReference>
<keyword evidence="2 5" id="KW-0808">Transferase</keyword>
<name>A0A5C6NSI9_9TELE</name>
<keyword evidence="3" id="KW-0677">Repeat</keyword>
<gene>
    <name evidence="7" type="ORF">D4764_18G0003570</name>
</gene>
<dbReference type="InterPro" id="IPR001763">
    <property type="entry name" value="Rhodanese-like_dom"/>
</dbReference>
<protein>
    <recommendedName>
        <fullName evidence="5">Sulfurtransferase</fullName>
    </recommendedName>
</protein>
<dbReference type="PROSITE" id="PS00683">
    <property type="entry name" value="RHODANESE_2"/>
    <property type="match status" value="1"/>
</dbReference>
<dbReference type="InterPro" id="IPR001307">
    <property type="entry name" value="Thiosulphate_STrfase_CS"/>
</dbReference>
<dbReference type="SMART" id="SM00450">
    <property type="entry name" value="RHOD"/>
    <property type="match status" value="2"/>
</dbReference>
<sequence>MGAPSQVLVSAKWLSDMVKRNLVGPRLRILDTSWYLPMMKRDGRKEFAQAHIAGASFFDIDECVDPASKFDHTLPSPDIFADYVGNLGVGNNSHVVVYDASDFGSFTCTRVWWMFRFFGHSNVSVLNGGLRNWVREGHPVTAAHSRQEWARFTATRNHPSWVKSFEDVTRNIREQEFQVVDLCGSSGVVWRSHTDALLSPGVQSGHIPGSKCMPFFGFLDDEGMFLSTEKLKQFFEMSQVDLKKPLCGSCGSGVTACHMVLAAHLCGAPGASVYDGSWYEWFTKAPPEHVVSQVKSQL</sequence>
<evidence type="ECO:0000313" key="8">
    <source>
        <dbReference type="Proteomes" id="UP000324091"/>
    </source>
</evidence>
<comment type="caution">
    <text evidence="7">The sequence shown here is derived from an EMBL/GenBank/DDBJ whole genome shotgun (WGS) entry which is preliminary data.</text>
</comment>